<name>A0ABZ2KUM0_9BACT</name>
<organism evidence="1 2">
    <name type="scientific">Pendulispora rubella</name>
    <dbReference type="NCBI Taxonomy" id="2741070"/>
    <lineage>
        <taxon>Bacteria</taxon>
        <taxon>Pseudomonadati</taxon>
        <taxon>Myxococcota</taxon>
        <taxon>Myxococcia</taxon>
        <taxon>Myxococcales</taxon>
        <taxon>Sorangiineae</taxon>
        <taxon>Pendulisporaceae</taxon>
        <taxon>Pendulispora</taxon>
    </lineage>
</organism>
<gene>
    <name evidence="1" type="ORF">LVJ94_31610</name>
</gene>
<sequence>MKEHDRFGRFEGAPGWVLHDLLGDLLLAFADDARSVKWPRERIAAFELQRWLADGWARRTLLEIYRELTGLSAHGWREDVDGEVLAALLRALDARELLVFRLPTPLLIEVPFPKQPERPPIGPSDKEDWIGVLLVDAQERPVTGARCEVTPDGGASQERALGEGGRARFGGVSGGTAYIDFPEIDASEWQPGISPSSAGRMHVVEQGDHVAGLAAQSGFRTYKTIWNHPKNAKLASLRASPNALLPGDELFIPNKKSRPTQRATNTEHRFVLQRDALRLRVRITDGICAPMAGAACAVDVGGISETSALDGDGKLDEPIDAFQGAGTIALGDLVLAVSIGTLDPHDEKSGIAARLVNLGYEVSDPSESDFEETLAWAIEEFQCDHGLSIRGTVDAVKDDLEKVYGC</sequence>
<evidence type="ECO:0000313" key="1">
    <source>
        <dbReference type="EMBL" id="WXB01453.1"/>
    </source>
</evidence>
<evidence type="ECO:0000313" key="2">
    <source>
        <dbReference type="Proteomes" id="UP001374803"/>
    </source>
</evidence>
<dbReference type="EMBL" id="CP089983">
    <property type="protein sequence ID" value="WXB01453.1"/>
    <property type="molecule type" value="Genomic_DNA"/>
</dbReference>
<reference evidence="1" key="1">
    <citation type="submission" date="2021-12" db="EMBL/GenBank/DDBJ databases">
        <title>Discovery of the Pendulisporaceae a myxobacterial family with distinct sporulation behavior and unique specialized metabolism.</title>
        <authorList>
            <person name="Garcia R."/>
            <person name="Popoff A."/>
            <person name="Bader C.D."/>
            <person name="Loehr J."/>
            <person name="Walesch S."/>
            <person name="Walt C."/>
            <person name="Boldt J."/>
            <person name="Bunk B."/>
            <person name="Haeckl F.J.F.P.J."/>
            <person name="Gunesch A.P."/>
            <person name="Birkelbach J."/>
            <person name="Nuebel U."/>
            <person name="Pietschmann T."/>
            <person name="Bach T."/>
            <person name="Mueller R."/>
        </authorList>
    </citation>
    <scope>NUCLEOTIDE SEQUENCE</scope>
    <source>
        <strain evidence="1">MSr11367</strain>
    </source>
</reference>
<protein>
    <recommendedName>
        <fullName evidence="3">LysM domain-containing protein</fullName>
    </recommendedName>
</protein>
<evidence type="ECO:0008006" key="3">
    <source>
        <dbReference type="Google" id="ProtNLM"/>
    </source>
</evidence>
<proteinExistence type="predicted"/>
<keyword evidence="2" id="KW-1185">Reference proteome</keyword>
<dbReference type="RefSeq" id="WP_394831067.1">
    <property type="nucleotide sequence ID" value="NZ_CP089929.1"/>
</dbReference>
<dbReference type="Proteomes" id="UP001374803">
    <property type="component" value="Chromosome"/>
</dbReference>
<accession>A0ABZ2KUM0</accession>